<dbReference type="InterPro" id="IPR036961">
    <property type="entry name" value="Kinesin_motor_dom_sf"/>
</dbReference>
<keyword evidence="4" id="KW-0493">Microtubule</keyword>
<feature type="domain" description="Kinesin motor" evidence="7">
    <location>
        <begin position="400"/>
        <end position="728"/>
    </location>
</feature>
<dbReference type="InterPro" id="IPR019821">
    <property type="entry name" value="Kinesin_motor_CS"/>
</dbReference>
<dbReference type="InterPro" id="IPR027640">
    <property type="entry name" value="Kinesin-like_fam"/>
</dbReference>
<dbReference type="CDD" id="cd01366">
    <property type="entry name" value="KISc_C_terminal"/>
    <property type="match status" value="1"/>
</dbReference>
<evidence type="ECO:0000259" key="7">
    <source>
        <dbReference type="PROSITE" id="PS50067"/>
    </source>
</evidence>
<dbReference type="GO" id="GO:0008017">
    <property type="term" value="F:microtubule binding"/>
    <property type="evidence" value="ECO:0007669"/>
    <property type="project" value="InterPro"/>
</dbReference>
<dbReference type="Pfam" id="PF00225">
    <property type="entry name" value="Kinesin"/>
    <property type="match status" value="1"/>
</dbReference>
<dbReference type="Gene3D" id="1.20.5.1700">
    <property type="match status" value="1"/>
</dbReference>
<name>A0A7S1XRH5_9STRA</name>
<dbReference type="SUPFAM" id="SSF52540">
    <property type="entry name" value="P-loop containing nucleoside triphosphate hydrolases"/>
    <property type="match status" value="1"/>
</dbReference>
<dbReference type="InterPro" id="IPR027417">
    <property type="entry name" value="P-loop_NTPase"/>
</dbReference>
<dbReference type="PROSITE" id="PS50067">
    <property type="entry name" value="KINESIN_MOTOR_2"/>
    <property type="match status" value="1"/>
</dbReference>
<dbReference type="Gene3D" id="3.40.850.10">
    <property type="entry name" value="Kinesin motor domain"/>
    <property type="match status" value="1"/>
</dbReference>
<dbReference type="InterPro" id="IPR001752">
    <property type="entry name" value="Kinesin_motor_dom"/>
</dbReference>
<feature type="coiled-coil region" evidence="5">
    <location>
        <begin position="370"/>
        <end position="400"/>
    </location>
</feature>
<dbReference type="PRINTS" id="PR00380">
    <property type="entry name" value="KINESINHEAVY"/>
</dbReference>
<comment type="similarity">
    <text evidence="3 4">Belongs to the TRAFAC class myosin-kinesin ATPase superfamily. Kinesin family.</text>
</comment>
<feature type="compositionally biased region" description="Low complexity" evidence="6">
    <location>
        <begin position="201"/>
        <end position="212"/>
    </location>
</feature>
<dbReference type="FunFam" id="3.40.850.10:FF:000113">
    <property type="entry name" value="Kinesin-like protein"/>
    <property type="match status" value="1"/>
</dbReference>
<dbReference type="PROSITE" id="PS00411">
    <property type="entry name" value="KINESIN_MOTOR_1"/>
    <property type="match status" value="1"/>
</dbReference>
<feature type="compositionally biased region" description="Pro residues" evidence="6">
    <location>
        <begin position="187"/>
        <end position="200"/>
    </location>
</feature>
<dbReference type="PANTHER" id="PTHR47972">
    <property type="entry name" value="KINESIN-LIKE PROTEIN KLP-3"/>
    <property type="match status" value="1"/>
</dbReference>
<dbReference type="PANTHER" id="PTHR47972:SF28">
    <property type="entry name" value="KINESIN-LIKE PROTEIN KLP-3"/>
    <property type="match status" value="1"/>
</dbReference>
<gene>
    <name evidence="8" type="ORF">PPAR1163_LOCUS11897</name>
</gene>
<reference evidence="8" key="1">
    <citation type="submission" date="2021-01" db="EMBL/GenBank/DDBJ databases">
        <authorList>
            <person name="Corre E."/>
            <person name="Pelletier E."/>
            <person name="Niang G."/>
            <person name="Scheremetjew M."/>
            <person name="Finn R."/>
            <person name="Kale V."/>
            <person name="Holt S."/>
            <person name="Cochrane G."/>
            <person name="Meng A."/>
            <person name="Brown T."/>
            <person name="Cohen L."/>
        </authorList>
    </citation>
    <scope>NUCLEOTIDE SEQUENCE</scope>
    <source>
        <strain evidence="8">CCMP2877</strain>
    </source>
</reference>
<dbReference type="AlphaFoldDB" id="A0A7S1XRH5"/>
<dbReference type="GO" id="GO:0005524">
    <property type="term" value="F:ATP binding"/>
    <property type="evidence" value="ECO:0007669"/>
    <property type="project" value="UniProtKB-UniRule"/>
</dbReference>
<dbReference type="SMART" id="SM00129">
    <property type="entry name" value="KISc"/>
    <property type="match status" value="1"/>
</dbReference>
<evidence type="ECO:0000256" key="2">
    <source>
        <dbReference type="ARBA" id="ARBA00022840"/>
    </source>
</evidence>
<feature type="region of interest" description="Disordered" evidence="6">
    <location>
        <begin position="148"/>
        <end position="212"/>
    </location>
</feature>
<feature type="compositionally biased region" description="Low complexity" evidence="6">
    <location>
        <begin position="752"/>
        <end position="765"/>
    </location>
</feature>
<feature type="region of interest" description="Disordered" evidence="6">
    <location>
        <begin position="735"/>
        <end position="765"/>
    </location>
</feature>
<dbReference type="GO" id="GO:0003777">
    <property type="term" value="F:microtubule motor activity"/>
    <property type="evidence" value="ECO:0007669"/>
    <property type="project" value="InterPro"/>
</dbReference>
<protein>
    <recommendedName>
        <fullName evidence="4">Kinesin-like protein</fullName>
    </recommendedName>
</protein>
<dbReference type="GO" id="GO:0007018">
    <property type="term" value="P:microtubule-based movement"/>
    <property type="evidence" value="ECO:0007669"/>
    <property type="project" value="InterPro"/>
</dbReference>
<dbReference type="EMBL" id="HBGJ01018571">
    <property type="protein sequence ID" value="CAD9253530.1"/>
    <property type="molecule type" value="Transcribed_RNA"/>
</dbReference>
<evidence type="ECO:0000313" key="8">
    <source>
        <dbReference type="EMBL" id="CAD9253530.1"/>
    </source>
</evidence>
<organism evidence="8">
    <name type="scientific">Phaeomonas parva</name>
    <dbReference type="NCBI Taxonomy" id="124430"/>
    <lineage>
        <taxon>Eukaryota</taxon>
        <taxon>Sar</taxon>
        <taxon>Stramenopiles</taxon>
        <taxon>Ochrophyta</taxon>
        <taxon>Pinguiophyceae</taxon>
        <taxon>Pinguiochrysidales</taxon>
        <taxon>Pinguiochrysidaceae</taxon>
        <taxon>Phaeomonas</taxon>
    </lineage>
</organism>
<evidence type="ECO:0000256" key="4">
    <source>
        <dbReference type="RuleBase" id="RU000394"/>
    </source>
</evidence>
<feature type="binding site" evidence="3">
    <location>
        <begin position="483"/>
        <end position="490"/>
    </location>
    <ligand>
        <name>ATP</name>
        <dbReference type="ChEBI" id="CHEBI:30616"/>
    </ligand>
</feature>
<keyword evidence="1 3" id="KW-0547">Nucleotide-binding</keyword>
<evidence type="ECO:0000256" key="5">
    <source>
        <dbReference type="SAM" id="Coils"/>
    </source>
</evidence>
<evidence type="ECO:0000256" key="1">
    <source>
        <dbReference type="ARBA" id="ARBA00022741"/>
    </source>
</evidence>
<keyword evidence="3 4" id="KW-0505">Motor protein</keyword>
<evidence type="ECO:0000256" key="6">
    <source>
        <dbReference type="SAM" id="MobiDB-lite"/>
    </source>
</evidence>
<keyword evidence="2 3" id="KW-0067">ATP-binding</keyword>
<feature type="coiled-coil region" evidence="5">
    <location>
        <begin position="213"/>
        <end position="340"/>
    </location>
</feature>
<feature type="compositionally biased region" description="Basic and acidic residues" evidence="6">
    <location>
        <begin position="169"/>
        <end position="179"/>
    </location>
</feature>
<accession>A0A7S1XRH5</accession>
<sequence length="765" mass="83126">MAGPEMEPSPTGSDVAADAATELLALREDNHALFQELSEVRDAERRSRATLNKLQHMSRSQAAVLRAYAAGKLRDALNLLDEARISDEDLLRRRDILAEFLENGAFAGVAPQSDLAKLAASAAGETSSGASDEDQQELLRLRREVEELRANGGGGSGGGDGEDSAAAEALRKENAELRAKLKKKKAAPPPPSAPPPPVASPPAGSGAASAGELTALEAANAKLQAKNTKLAGKVEELEGELEALRSNGASASAEGALKDKEIRKLKKKYKELQETTEKEKEELMDCMAQELEEVEQKAVKEKEQLKRKVQKLKSKLTGNKEVLRNMAGALKSQLAALKKQKDGILRDVRLMPTLAGDTASRISRAVGASMDNIEELKTRYQQEAKERKRLHNLVQELRGNIRVYCRVRPPNRMELEQGNGAEICATFPGEGEVALQNERGKAKKWEFDQVFDFNSTQPQVYKEVSGLVTSVLDGYNVCIFAYGQTGSGKTYTMEGPPEDRGVNMRALQEIFNVQAERTSDVEYKFKISMMEIYNEQVRDLLETDADRERPGEPRRLDIRQTAKGNVVPGLTAMEVDDMGSIESLMARGAQNRAVGGHNMNERSSRSHSIVRLLVLGKNLHTGEEMRAKLHLIDLAGSERVSKTDATGDRLKEAQNINRSLSALGDVIAALASRNKGHVPFRNSKLTFLLQDSLGGNSKVMMFVNISPAVYNVSETLCSLNFAARCRAVELGGASRNVSSGAGGAEAKEVKARGAGASARRSASKR</sequence>
<evidence type="ECO:0000256" key="3">
    <source>
        <dbReference type="PROSITE-ProRule" id="PRU00283"/>
    </source>
</evidence>
<proteinExistence type="inferred from homology"/>
<dbReference type="GO" id="GO:0005874">
    <property type="term" value="C:microtubule"/>
    <property type="evidence" value="ECO:0007669"/>
    <property type="project" value="UniProtKB-KW"/>
</dbReference>
<keyword evidence="5" id="KW-0175">Coiled coil</keyword>